<protein>
    <submittedName>
        <fullName evidence="2">Uncharacterized protein</fullName>
    </submittedName>
</protein>
<dbReference type="HOGENOM" id="CLU_1222750_0_0_9"/>
<dbReference type="PATRIC" id="fig|1053189.3.peg.2432"/>
<feature type="transmembrane region" description="Helical" evidence="1">
    <location>
        <begin position="136"/>
        <end position="153"/>
    </location>
</feature>
<proteinExistence type="predicted"/>
<reference evidence="2 3" key="1">
    <citation type="submission" date="2012-04" db="EMBL/GenBank/DDBJ databases">
        <title>The Genome Sequence of Bacillus cereus BAG5X1-1.</title>
        <authorList>
            <consortium name="The Broad Institute Genome Sequencing Platform"/>
            <consortium name="The Broad Institute Genome Sequencing Center for Infectious Disease"/>
            <person name="Feldgarden M."/>
            <person name="Van der Auwera G.A."/>
            <person name="Mahillon J."/>
            <person name="Duprez V."/>
            <person name="Timmery S."/>
            <person name="Mattelet C."/>
            <person name="Dierick K."/>
            <person name="Sun M."/>
            <person name="Yu Z."/>
            <person name="Zhu L."/>
            <person name="Hu X."/>
            <person name="Shank E.B."/>
            <person name="Swiecicka I."/>
            <person name="Hansen B.M."/>
            <person name="Andrup L."/>
            <person name="Young S.K."/>
            <person name="Zeng Q."/>
            <person name="Gargeya S."/>
            <person name="Fitzgerald M."/>
            <person name="Haas B."/>
            <person name="Abouelleil A."/>
            <person name="Alvarado L."/>
            <person name="Arachchi H.M."/>
            <person name="Berlin A."/>
            <person name="Chapman S.B."/>
            <person name="Goldberg J."/>
            <person name="Griggs A."/>
            <person name="Gujja S."/>
            <person name="Hansen M."/>
            <person name="Howarth C."/>
            <person name="Imamovic A."/>
            <person name="Larimer J."/>
            <person name="McCowen C."/>
            <person name="Montmayeur A."/>
            <person name="Murphy C."/>
            <person name="Neiman D."/>
            <person name="Pearson M."/>
            <person name="Priest M."/>
            <person name="Roberts A."/>
            <person name="Saif S."/>
            <person name="Shea T."/>
            <person name="Sisk P."/>
            <person name="Sykes S."/>
            <person name="Wortman J."/>
            <person name="Nusbaum C."/>
            <person name="Birren B."/>
        </authorList>
    </citation>
    <scope>NUCLEOTIDE SEQUENCE [LARGE SCALE GENOMIC DNA]</scope>
    <source>
        <strain evidence="2 3">BAG5X1-1</strain>
    </source>
</reference>
<sequence length="226" mass="26944">MWGVYLPAHMVEEKGRFQIKEERVFMNGVFLWLTILLPIPFFGWSLLMYGFKPEGTFHHWVLEFPIWYCIFVVAGYMDHAAQDTRVYRIVWVGLTAWLIGKVLFLDNFNAGLILGFIFAVVVMIKPLLFKRSFVPMFLLYLWIVHVFLGLFVYDYKWYKLYFPELIQNTVGGWMIILPLILAIVSTKLIYIEEDVVIEKDYDRLAFVREKFKGEKPKKHYDDNKKM</sequence>
<keyword evidence="1" id="KW-0812">Transmembrane</keyword>
<accession>J8B181</accession>
<feature type="transmembrane region" description="Helical" evidence="1">
    <location>
        <begin position="24"/>
        <end position="51"/>
    </location>
</feature>
<name>J8B181_BACCE</name>
<gene>
    <name evidence="2" type="ORF">IEE_02391</name>
</gene>
<dbReference type="Proteomes" id="UP000006600">
    <property type="component" value="Unassembled WGS sequence"/>
</dbReference>
<feature type="transmembrane region" description="Helical" evidence="1">
    <location>
        <begin position="173"/>
        <end position="191"/>
    </location>
</feature>
<keyword evidence="1" id="KW-0472">Membrane</keyword>
<organism evidence="2 3">
    <name type="scientific">Bacillus cereus BAG5X1-1</name>
    <dbReference type="NCBI Taxonomy" id="1053189"/>
    <lineage>
        <taxon>Bacteria</taxon>
        <taxon>Bacillati</taxon>
        <taxon>Bacillota</taxon>
        <taxon>Bacilli</taxon>
        <taxon>Bacillales</taxon>
        <taxon>Bacillaceae</taxon>
        <taxon>Bacillus</taxon>
        <taxon>Bacillus cereus group</taxon>
    </lineage>
</organism>
<feature type="transmembrane region" description="Helical" evidence="1">
    <location>
        <begin position="110"/>
        <end position="129"/>
    </location>
</feature>
<dbReference type="AlphaFoldDB" id="J8B181"/>
<comment type="caution">
    <text evidence="2">The sequence shown here is derived from an EMBL/GenBank/DDBJ whole genome shotgun (WGS) entry which is preliminary data.</text>
</comment>
<evidence type="ECO:0000313" key="3">
    <source>
        <dbReference type="Proteomes" id="UP000006600"/>
    </source>
</evidence>
<feature type="transmembrane region" description="Helical" evidence="1">
    <location>
        <begin position="57"/>
        <end position="77"/>
    </location>
</feature>
<evidence type="ECO:0000313" key="2">
    <source>
        <dbReference type="EMBL" id="EJQ45510.1"/>
    </source>
</evidence>
<feature type="transmembrane region" description="Helical" evidence="1">
    <location>
        <begin position="86"/>
        <end position="104"/>
    </location>
</feature>
<evidence type="ECO:0000256" key="1">
    <source>
        <dbReference type="SAM" id="Phobius"/>
    </source>
</evidence>
<dbReference type="EMBL" id="AHDJ01000024">
    <property type="protein sequence ID" value="EJQ45510.1"/>
    <property type="molecule type" value="Genomic_DNA"/>
</dbReference>
<keyword evidence="1" id="KW-1133">Transmembrane helix</keyword>